<feature type="compositionally biased region" description="Polar residues" evidence="2">
    <location>
        <begin position="705"/>
        <end position="729"/>
    </location>
</feature>
<name>A7SQL9_NEMVE</name>
<protein>
    <recommendedName>
        <fullName evidence="3">STIL N-terminal domain-containing protein</fullName>
    </recommendedName>
</protein>
<dbReference type="GO" id="GO:0005815">
    <property type="term" value="C:microtubule organizing center"/>
    <property type="evidence" value="ECO:0000318"/>
    <property type="project" value="GO_Central"/>
</dbReference>
<reference evidence="4 5" key="1">
    <citation type="journal article" date="2007" name="Science">
        <title>Sea anemone genome reveals ancestral eumetazoan gene repertoire and genomic organization.</title>
        <authorList>
            <person name="Putnam N.H."/>
            <person name="Srivastava M."/>
            <person name="Hellsten U."/>
            <person name="Dirks B."/>
            <person name="Chapman J."/>
            <person name="Salamov A."/>
            <person name="Terry A."/>
            <person name="Shapiro H."/>
            <person name="Lindquist E."/>
            <person name="Kapitonov V.V."/>
            <person name="Jurka J."/>
            <person name="Genikhovich G."/>
            <person name="Grigoriev I.V."/>
            <person name="Lucas S.M."/>
            <person name="Steele R.E."/>
            <person name="Finnerty J.R."/>
            <person name="Technau U."/>
            <person name="Martindale M.Q."/>
            <person name="Rokhsar D.S."/>
        </authorList>
    </citation>
    <scope>NUCLEOTIDE SEQUENCE [LARGE SCALE GENOMIC DNA]</scope>
    <source>
        <strain evidence="5">CH2 X CH6</strain>
    </source>
</reference>
<feature type="region of interest" description="Disordered" evidence="2">
    <location>
        <begin position="702"/>
        <end position="739"/>
    </location>
</feature>
<feature type="compositionally biased region" description="Basic and acidic residues" evidence="2">
    <location>
        <begin position="1086"/>
        <end position="1107"/>
    </location>
</feature>
<feature type="region of interest" description="Disordered" evidence="2">
    <location>
        <begin position="1"/>
        <end position="39"/>
    </location>
</feature>
<dbReference type="EMBL" id="DS469748">
    <property type="protein sequence ID" value="EDO33988.1"/>
    <property type="molecule type" value="Genomic_DNA"/>
</dbReference>
<feature type="coiled-coil region" evidence="1">
    <location>
        <begin position="832"/>
        <end position="863"/>
    </location>
</feature>
<feature type="region of interest" description="Disordered" evidence="2">
    <location>
        <begin position="491"/>
        <end position="601"/>
    </location>
</feature>
<dbReference type="PhylomeDB" id="A7SQL9"/>
<feature type="compositionally biased region" description="Polar residues" evidence="2">
    <location>
        <begin position="1269"/>
        <end position="1280"/>
    </location>
</feature>
<feature type="region of interest" description="Disordered" evidence="2">
    <location>
        <begin position="621"/>
        <end position="690"/>
    </location>
</feature>
<evidence type="ECO:0000256" key="2">
    <source>
        <dbReference type="SAM" id="MobiDB-lite"/>
    </source>
</evidence>
<keyword evidence="1" id="KW-0175">Coiled coil</keyword>
<evidence type="ECO:0000256" key="1">
    <source>
        <dbReference type="SAM" id="Coils"/>
    </source>
</evidence>
<dbReference type="GO" id="GO:0007052">
    <property type="term" value="P:mitotic spindle organization"/>
    <property type="evidence" value="ECO:0000318"/>
    <property type="project" value="GO_Central"/>
</dbReference>
<dbReference type="Proteomes" id="UP000001593">
    <property type="component" value="Unassembled WGS sequence"/>
</dbReference>
<dbReference type="GO" id="GO:0031023">
    <property type="term" value="P:microtubule organizing center organization"/>
    <property type="evidence" value="ECO:0000318"/>
    <property type="project" value="GO_Central"/>
</dbReference>
<accession>A7SQL9</accession>
<dbReference type="PANTHER" id="PTHR15128:SF0">
    <property type="entry name" value="SCL-INTERRUPTING LOCUS PROTEIN"/>
    <property type="match status" value="1"/>
</dbReference>
<dbReference type="OrthoDB" id="76173at2759"/>
<sequence>MECVSNPRILPPKPSAFFTNGKRTQGPNHSPKSQWSQNPVTVEPFKFPPTTHILWDRRPQGDHELLHLYSRRNMRVMVNEQTLRLAVRHLNQSASPFNSFLIGSLSVDSREEGLALHIDRFDPGREIAERDGSAKGAKYKVPTTIVPGDQVIPIRFIKGLIGAENSVTHSKEEFDRALMVLHSRITGEDALTLTNFISFKACCHAHSGDDEVILNLHFGAVTMETGILAIPVTPVPIIPTALARNLAGPLRLSEVHGVPKCGFLTMDNTRKLLLLLESDPKAFSLPLIGVWVSGSFTVHHPFVWACCIKFLNCKSIKERVVAAPNTFLLVHYSPANAAPIFWECAPQEQSSTGPFELYSCYENLHFEVPFSDKFSEPLRFDLLPCGDNTNRNLFDQAVISWNNKRQSSNCETQQPVTHETSNSYLQDGSLIPRPSPSPHPQARQNPLFVPEVPEVSLSLSFEDTNTRKLQENANVKELEIPVVCFPELKKQTRQSRNSFPNKENVFSEPRNFGKQVISNARNSPNREPLKQITRDNQSQNTPVLPSKRGKNINPHSRGTGRPARGRGRVSDRSSATPVSHRPMTQGNPQSTQSNGTEQGEAPVNCCQDYQFEDNYAAAPYKPCASSPTQSKASDDPSLPNKRASDDLSLPNKRASDDLSLPNKRASDDLSLPNKRASDDHPSLQNNADPARCDSQIQRGEKLQDFHSQPTPVTKGSRNTETKLSPSRFQDSGVGDSTIDWTRNDGSPGSLAVMSGVLPGSDAVMSGGLPGSDAVIGGLPGSGVVMSGGLPGSDAVIGGLPGSDAVIGGLPGSGAVTSIHSEASLQYLDPYTMLKQQEQLKEQIKELQEQIKLLQFQQQNLSTASLPTETSPLPASCPSTVPAVTRVTMCTNTGASLMLSSPIRVNGKKSAATSPIKAAESGTDHMKLNSNNTSTASPTYPDQSGESLVLNAEDARQAMISEDPNTTLASSVHAVDFHSYIGSPEATERRMDKNSFLSPVLGESASLIMDDDRTGDESGGPKLQQQAIQDSHFEDLLQKNEKLFYDNLLANAREFLCKQVEGENKSSHKSKTDKSSSREQVVSSVLESKKQEKFEEQEPREQTRVHEPTTEEVIQATMKELEKIRCGNSSKEHRTQTNGRDETFSRSASMNAIPNHPCINYVSLALDETMDEVSTVDAIALKYLTSEQLQDLHQASHKQGKTVAGHHGYGSQHNLFRSSPVDFTITNLSMATQHYLEKYNLVARKLSEERREQSHAIDSGSKPAHRKCSVDSTSKTSQLLQCLTPPPSPDPQHFKSAPPKVLDIDRLRKLPKLF</sequence>
<dbReference type="InParanoid" id="A7SQL9"/>
<proteinExistence type="predicted"/>
<dbReference type="GO" id="GO:0071539">
    <property type="term" value="P:protein localization to centrosome"/>
    <property type="evidence" value="ECO:0000318"/>
    <property type="project" value="GO_Central"/>
</dbReference>
<feature type="domain" description="STIL N-terminal" evidence="3">
    <location>
        <begin position="54"/>
        <end position="402"/>
    </location>
</feature>
<feature type="region of interest" description="Disordered" evidence="2">
    <location>
        <begin position="405"/>
        <end position="445"/>
    </location>
</feature>
<dbReference type="Pfam" id="PF15253">
    <property type="entry name" value="STIL_N"/>
    <property type="match status" value="1"/>
</dbReference>
<evidence type="ECO:0000313" key="4">
    <source>
        <dbReference type="EMBL" id="EDO33988.1"/>
    </source>
</evidence>
<dbReference type="KEGG" id="nve:5505236"/>
<feature type="region of interest" description="Disordered" evidence="2">
    <location>
        <begin position="1251"/>
        <end position="1299"/>
    </location>
</feature>
<dbReference type="eggNOG" id="ENOG502QVJ5">
    <property type="taxonomic scope" value="Eukaryota"/>
</dbReference>
<dbReference type="OMA" id="NTHYINY"/>
<feature type="region of interest" description="Disordered" evidence="2">
    <location>
        <begin position="909"/>
        <end position="943"/>
    </location>
</feature>
<dbReference type="InterPro" id="IPR026123">
    <property type="entry name" value="STIL"/>
</dbReference>
<dbReference type="GO" id="GO:0007224">
    <property type="term" value="P:smoothened signaling pathway"/>
    <property type="evidence" value="ECO:0000318"/>
    <property type="project" value="GO_Central"/>
</dbReference>
<feature type="compositionally biased region" description="Basic and acidic residues" evidence="2">
    <location>
        <begin position="1060"/>
        <end position="1076"/>
    </location>
</feature>
<evidence type="ECO:0000313" key="5">
    <source>
        <dbReference type="Proteomes" id="UP000001593"/>
    </source>
</evidence>
<feature type="compositionally biased region" description="Polar residues" evidence="2">
    <location>
        <begin position="516"/>
        <end position="525"/>
    </location>
</feature>
<feature type="region of interest" description="Disordered" evidence="2">
    <location>
        <begin position="1060"/>
        <end position="1107"/>
    </location>
</feature>
<dbReference type="PANTHER" id="PTHR15128">
    <property type="entry name" value="TAL1 SCL INTERRUPTING LOCUS"/>
    <property type="match status" value="1"/>
</dbReference>
<feature type="compositionally biased region" description="Polar residues" evidence="2">
    <location>
        <begin position="405"/>
        <end position="426"/>
    </location>
</feature>
<feature type="compositionally biased region" description="Polar residues" evidence="2">
    <location>
        <begin position="17"/>
        <end position="39"/>
    </location>
</feature>
<dbReference type="Pfam" id="PF26399">
    <property type="entry name" value="PRM_STIL"/>
    <property type="match status" value="1"/>
</dbReference>
<dbReference type="InterPro" id="IPR057731">
    <property type="entry name" value="STIL_N"/>
</dbReference>
<evidence type="ECO:0000259" key="3">
    <source>
        <dbReference type="Pfam" id="PF15253"/>
    </source>
</evidence>
<gene>
    <name evidence="4" type="ORF">NEMVEDRAFT_v1g246782</name>
</gene>
<dbReference type="HOGENOM" id="CLU_260539_0_0_1"/>
<keyword evidence="5" id="KW-1185">Reference proteome</keyword>
<feature type="compositionally biased region" description="Polar residues" evidence="2">
    <location>
        <begin position="572"/>
        <end position="597"/>
    </location>
</feature>
<feature type="compositionally biased region" description="Polar residues" evidence="2">
    <location>
        <begin position="927"/>
        <end position="943"/>
    </location>
</feature>
<dbReference type="InterPro" id="IPR058559">
    <property type="entry name" value="PRM_STIL"/>
</dbReference>
<organism evidence="4 5">
    <name type="scientific">Nematostella vectensis</name>
    <name type="common">Starlet sea anemone</name>
    <dbReference type="NCBI Taxonomy" id="45351"/>
    <lineage>
        <taxon>Eukaryota</taxon>
        <taxon>Metazoa</taxon>
        <taxon>Cnidaria</taxon>
        <taxon>Anthozoa</taxon>
        <taxon>Hexacorallia</taxon>
        <taxon>Actiniaria</taxon>
        <taxon>Edwardsiidae</taxon>
        <taxon>Nematostella</taxon>
    </lineage>
</organism>
<dbReference type="STRING" id="45351.A7SQL9"/>
<feature type="compositionally biased region" description="Polar residues" evidence="2">
    <location>
        <begin position="534"/>
        <end position="543"/>
    </location>
</feature>